<dbReference type="AlphaFoldDB" id="A0A160TIE0"/>
<reference evidence="1" key="1">
    <citation type="submission" date="2015-10" db="EMBL/GenBank/DDBJ databases">
        <authorList>
            <person name="Gilbert D.G."/>
        </authorList>
    </citation>
    <scope>NUCLEOTIDE SEQUENCE</scope>
</reference>
<organism evidence="1">
    <name type="scientific">hydrothermal vent metagenome</name>
    <dbReference type="NCBI Taxonomy" id="652676"/>
    <lineage>
        <taxon>unclassified sequences</taxon>
        <taxon>metagenomes</taxon>
        <taxon>ecological metagenomes</taxon>
    </lineage>
</organism>
<name>A0A160TIE0_9ZZZZ</name>
<protein>
    <submittedName>
        <fullName evidence="1">Uncharacterized protein</fullName>
    </submittedName>
</protein>
<proteinExistence type="predicted"/>
<gene>
    <name evidence="1" type="ORF">MGWOODY_Smn3797</name>
</gene>
<evidence type="ECO:0000313" key="1">
    <source>
        <dbReference type="EMBL" id="CUS44153.1"/>
    </source>
</evidence>
<accession>A0A160TIE0</accession>
<dbReference type="EMBL" id="CZQE01000116">
    <property type="protein sequence ID" value="CUS44153.1"/>
    <property type="molecule type" value="Genomic_DNA"/>
</dbReference>
<sequence length="104" mass="10940">MTSATDAIRSVIAAGRGTRPASLDNVETEQVLTIALALLVELSVANDRIDLLEREVAGLRGTTPDALRNAPLPGDAIAERQEALEALQLRVLRVMVDPRAAAGG</sequence>